<name>A0A1R2CA49_9CILI</name>
<accession>A0A1R2CA49</accession>
<dbReference type="InterPro" id="IPR010736">
    <property type="entry name" value="SHIPPO-rpt"/>
</dbReference>
<dbReference type="Pfam" id="PF07004">
    <property type="entry name" value="SHIPPO-rpt"/>
    <property type="match status" value="2"/>
</dbReference>
<dbReference type="AlphaFoldDB" id="A0A1R2CA49"/>
<evidence type="ECO:0000313" key="3">
    <source>
        <dbReference type="Proteomes" id="UP000187209"/>
    </source>
</evidence>
<reference evidence="2 3" key="1">
    <citation type="submission" date="2016-11" db="EMBL/GenBank/DDBJ databases">
        <title>The macronuclear genome of Stentor coeruleus: a giant cell with tiny introns.</title>
        <authorList>
            <person name="Slabodnick M."/>
            <person name="Ruby J.G."/>
            <person name="Reiff S.B."/>
            <person name="Swart E.C."/>
            <person name="Gosai S."/>
            <person name="Prabakaran S."/>
            <person name="Witkowska E."/>
            <person name="Larue G.E."/>
            <person name="Fisher S."/>
            <person name="Freeman R.M."/>
            <person name="Gunawardena J."/>
            <person name="Chu W."/>
            <person name="Stover N.A."/>
            <person name="Gregory B.D."/>
            <person name="Nowacki M."/>
            <person name="Derisi J."/>
            <person name="Roy S.W."/>
            <person name="Marshall W.F."/>
            <person name="Sood P."/>
        </authorList>
    </citation>
    <scope>NUCLEOTIDE SEQUENCE [LARGE SCALE GENOMIC DNA]</scope>
    <source>
        <strain evidence="2">WM001</strain>
    </source>
</reference>
<gene>
    <name evidence="2" type="ORF">SteCoe_12713</name>
</gene>
<organism evidence="2 3">
    <name type="scientific">Stentor coeruleus</name>
    <dbReference type="NCBI Taxonomy" id="5963"/>
    <lineage>
        <taxon>Eukaryota</taxon>
        <taxon>Sar</taxon>
        <taxon>Alveolata</taxon>
        <taxon>Ciliophora</taxon>
        <taxon>Postciliodesmatophora</taxon>
        <taxon>Heterotrichea</taxon>
        <taxon>Heterotrichida</taxon>
        <taxon>Stentoridae</taxon>
        <taxon>Stentor</taxon>
    </lineage>
</organism>
<proteinExistence type="predicted"/>
<comment type="caution">
    <text evidence="2">The sequence shown here is derived from an EMBL/GenBank/DDBJ whole genome shotgun (WGS) entry which is preliminary data.</text>
</comment>
<dbReference type="EMBL" id="MPUH01000223">
    <property type="protein sequence ID" value="OMJ85871.1"/>
    <property type="molecule type" value="Genomic_DNA"/>
</dbReference>
<feature type="region of interest" description="Disordered" evidence="1">
    <location>
        <begin position="1"/>
        <end position="22"/>
    </location>
</feature>
<feature type="compositionally biased region" description="Basic residues" evidence="1">
    <location>
        <begin position="1"/>
        <end position="10"/>
    </location>
</feature>
<dbReference type="OrthoDB" id="283202at2759"/>
<feature type="region of interest" description="Disordered" evidence="1">
    <location>
        <begin position="113"/>
        <end position="132"/>
    </location>
</feature>
<sequence length="217" mass="24527">MFRHGKKRKLETKTRSENISPARYGSSTLSAIFPKAERFKPLKRVKTPDFLNPISTLSKRTCTFGFGTRYEFKSLTGRDSPSPVSYTLPDCFSQEKGGPKMQSNPTIRRTPRAELPGPGAYNPHSPLGKNSKKFSFQSRKIVEIRSDSPPPNTYNPCFDLVTKGNFKEICFSKEEKIKPLIKNNSPGPGSYDLPSIFHGNTYRAYIVVENIKSRLKK</sequence>
<dbReference type="Proteomes" id="UP000187209">
    <property type="component" value="Unassembled WGS sequence"/>
</dbReference>
<evidence type="ECO:0000313" key="2">
    <source>
        <dbReference type="EMBL" id="OMJ85871.1"/>
    </source>
</evidence>
<protein>
    <submittedName>
        <fullName evidence="2">Uncharacterized protein</fullName>
    </submittedName>
</protein>
<evidence type="ECO:0000256" key="1">
    <source>
        <dbReference type="SAM" id="MobiDB-lite"/>
    </source>
</evidence>
<keyword evidence="3" id="KW-1185">Reference proteome</keyword>